<dbReference type="EMBL" id="CP089984">
    <property type="protein sequence ID" value="WXB19441.1"/>
    <property type="molecule type" value="Genomic_DNA"/>
</dbReference>
<protein>
    <recommendedName>
        <fullName evidence="2">ATP-grasp domain-containing protein</fullName>
    </recommendedName>
</protein>
<sequence>MATGIAWVLNLDADLELAAPRVYSPKKSVLAAMQPMVARLASVLLGPNDVLVDAVSARAHGMPGRAFCPTPRALKLLSQAGALPEPHPPVDVLRRVNSRAFSSAMGDTLPSAQFVSSLEAAMEMLRSPPSVGTGWRIKRAFGMTGRGQRAIDAGVVSAADIAFIRASLADGGVQVEPNVAIVDEYSIHGMLGQDGTCAVGAMVKQYCDARGTWLHTERIARLTEAEEAIATRLVEEAEHVASALTKARYFGPFGIDAYTYRDRAGLVQLQPRSEINARYTMGFALGCAAPALRGCPLPPDAPG</sequence>
<keyword evidence="4" id="KW-1185">Reference proteome</keyword>
<reference evidence="3 4" key="1">
    <citation type="submission" date="2021-12" db="EMBL/GenBank/DDBJ databases">
        <title>Discovery of the Pendulisporaceae a myxobacterial family with distinct sporulation behavior and unique specialized metabolism.</title>
        <authorList>
            <person name="Garcia R."/>
            <person name="Popoff A."/>
            <person name="Bader C.D."/>
            <person name="Loehr J."/>
            <person name="Walesch S."/>
            <person name="Walt C."/>
            <person name="Boldt J."/>
            <person name="Bunk B."/>
            <person name="Haeckl F.J.F.P.J."/>
            <person name="Gunesch A.P."/>
            <person name="Birkelbach J."/>
            <person name="Nuebel U."/>
            <person name="Pietschmann T."/>
            <person name="Bach T."/>
            <person name="Mueller R."/>
        </authorList>
    </citation>
    <scope>NUCLEOTIDE SEQUENCE [LARGE SCALE GENOMIC DNA]</scope>
    <source>
        <strain evidence="3 4">MSr11954</strain>
    </source>
</reference>
<evidence type="ECO:0000259" key="2">
    <source>
        <dbReference type="PROSITE" id="PS50975"/>
    </source>
</evidence>
<dbReference type="Proteomes" id="UP001370348">
    <property type="component" value="Chromosome"/>
</dbReference>
<dbReference type="SUPFAM" id="SSF56059">
    <property type="entry name" value="Glutathione synthetase ATP-binding domain-like"/>
    <property type="match status" value="1"/>
</dbReference>
<name>A0ABZ2MAA4_9BACT</name>
<dbReference type="RefSeq" id="WP_394829057.1">
    <property type="nucleotide sequence ID" value="NZ_CP089984.1"/>
</dbReference>
<organism evidence="3 4">
    <name type="scientific">Pendulispora albinea</name>
    <dbReference type="NCBI Taxonomy" id="2741071"/>
    <lineage>
        <taxon>Bacteria</taxon>
        <taxon>Pseudomonadati</taxon>
        <taxon>Myxococcota</taxon>
        <taxon>Myxococcia</taxon>
        <taxon>Myxococcales</taxon>
        <taxon>Sorangiineae</taxon>
        <taxon>Pendulisporaceae</taxon>
        <taxon>Pendulispora</taxon>
    </lineage>
</organism>
<dbReference type="InterPro" id="IPR011761">
    <property type="entry name" value="ATP-grasp"/>
</dbReference>
<feature type="domain" description="ATP-grasp" evidence="2">
    <location>
        <begin position="99"/>
        <end position="298"/>
    </location>
</feature>
<dbReference type="PROSITE" id="PS50975">
    <property type="entry name" value="ATP_GRASP"/>
    <property type="match status" value="1"/>
</dbReference>
<evidence type="ECO:0000313" key="3">
    <source>
        <dbReference type="EMBL" id="WXB19441.1"/>
    </source>
</evidence>
<keyword evidence="1" id="KW-0547">Nucleotide-binding</keyword>
<proteinExistence type="predicted"/>
<evidence type="ECO:0000256" key="1">
    <source>
        <dbReference type="PROSITE-ProRule" id="PRU00409"/>
    </source>
</evidence>
<gene>
    <name evidence="3" type="ORF">LZC94_19690</name>
</gene>
<accession>A0ABZ2MAA4</accession>
<keyword evidence="1" id="KW-0067">ATP-binding</keyword>
<evidence type="ECO:0000313" key="4">
    <source>
        <dbReference type="Proteomes" id="UP001370348"/>
    </source>
</evidence>